<dbReference type="SUPFAM" id="SSF51197">
    <property type="entry name" value="Clavaminate synthase-like"/>
    <property type="match status" value="1"/>
</dbReference>
<dbReference type="InterPro" id="IPR012668">
    <property type="entry name" value="CHP02466"/>
</dbReference>
<dbReference type="Proteomes" id="UP000053464">
    <property type="component" value="Unassembled WGS sequence"/>
</dbReference>
<accession>A0A0G9MZ65</accession>
<dbReference type="OrthoDB" id="9783136at2"/>
<dbReference type="EMBL" id="LBHB01000001">
    <property type="protein sequence ID" value="KLE35839.1"/>
    <property type="molecule type" value="Genomic_DNA"/>
</dbReference>
<dbReference type="STRING" id="1581420.AAW00_05580"/>
<evidence type="ECO:0000313" key="2">
    <source>
        <dbReference type="Proteomes" id="UP000053464"/>
    </source>
</evidence>
<proteinExistence type="predicted"/>
<evidence type="ECO:0008006" key="3">
    <source>
        <dbReference type="Google" id="ProtNLM"/>
    </source>
</evidence>
<protein>
    <recommendedName>
        <fullName evidence="3">Fe2OG dioxygenase domain-containing protein</fullName>
    </recommendedName>
</protein>
<dbReference type="Pfam" id="PF13759">
    <property type="entry name" value="2OG-FeII_Oxy_5"/>
    <property type="match status" value="1"/>
</dbReference>
<dbReference type="Gene3D" id="2.60.120.620">
    <property type="entry name" value="q2cbj1_9rhob like domain"/>
    <property type="match status" value="1"/>
</dbReference>
<dbReference type="PATRIC" id="fig|1581420.6.peg.1124"/>
<sequence length="210" mass="23666">MTTARKAPEYTVKPLFAEPYFVMNLKHAISPRQVKFVKSLAMNENQVNQISQELYLFERPEMASVKAAVAEALAVYAREVMGIAHRLEVTQSWSLINPPGVGMHGHTHSNSLISGSLYYAPMPDPPGNMIFERFSGYRQIEMQVGTDRTNIYNAPRNAVVPKEGDLILFSSALLHYVEQNLSDENRYSIAFNTWPRGTIGSLRDVSELKM</sequence>
<name>A0A0G9MZ65_9SPHN</name>
<dbReference type="RefSeq" id="WP_047003243.1">
    <property type="nucleotide sequence ID" value="NZ_LBHB01000001.1"/>
</dbReference>
<dbReference type="AlphaFoldDB" id="A0A0G9MZ65"/>
<organism evidence="1 2">
    <name type="scientific">Aurantiacibacter luteus</name>
    <dbReference type="NCBI Taxonomy" id="1581420"/>
    <lineage>
        <taxon>Bacteria</taxon>
        <taxon>Pseudomonadati</taxon>
        <taxon>Pseudomonadota</taxon>
        <taxon>Alphaproteobacteria</taxon>
        <taxon>Sphingomonadales</taxon>
        <taxon>Erythrobacteraceae</taxon>
        <taxon>Aurantiacibacter</taxon>
    </lineage>
</organism>
<evidence type="ECO:0000313" key="1">
    <source>
        <dbReference type="EMBL" id="KLE35839.1"/>
    </source>
</evidence>
<dbReference type="NCBIfam" id="TIGR02466">
    <property type="entry name" value="TIGR02466 family protein"/>
    <property type="match status" value="1"/>
</dbReference>
<comment type="caution">
    <text evidence="1">The sequence shown here is derived from an EMBL/GenBank/DDBJ whole genome shotgun (WGS) entry which is preliminary data.</text>
</comment>
<keyword evidence="2" id="KW-1185">Reference proteome</keyword>
<gene>
    <name evidence="1" type="ORF">AAW00_05580</name>
</gene>
<reference evidence="1 2" key="1">
    <citation type="submission" date="2015-04" db="EMBL/GenBank/DDBJ databases">
        <title>The draft genome sequence of Erythrobacter luteus KA37.</title>
        <authorList>
            <person name="Zhuang L."/>
            <person name="Liu Y."/>
            <person name="Shao Z."/>
        </authorList>
    </citation>
    <scope>NUCLEOTIDE SEQUENCE [LARGE SCALE GENOMIC DNA]</scope>
    <source>
        <strain evidence="1 2">KA37</strain>
    </source>
</reference>